<keyword evidence="1" id="KW-0812">Transmembrane</keyword>
<dbReference type="InterPro" id="IPR043159">
    <property type="entry name" value="Lectin_gal-bd_sf"/>
</dbReference>
<reference evidence="3" key="1">
    <citation type="journal article" date="2023" name="Mol. Biol. Evol.">
        <title>Third-Generation Sequencing Reveals the Adaptive Role of the Epigenome in Three Deep-Sea Polychaetes.</title>
        <authorList>
            <person name="Perez M."/>
            <person name="Aroh O."/>
            <person name="Sun Y."/>
            <person name="Lan Y."/>
            <person name="Juniper S.K."/>
            <person name="Young C.R."/>
            <person name="Angers B."/>
            <person name="Qian P.Y."/>
        </authorList>
    </citation>
    <scope>NUCLEOTIDE SEQUENCE</scope>
    <source>
        <strain evidence="3">P08H-3</strain>
    </source>
</reference>
<comment type="caution">
    <text evidence="3">The sequence shown here is derived from an EMBL/GenBank/DDBJ whole genome shotgun (WGS) entry which is preliminary data.</text>
</comment>
<dbReference type="Proteomes" id="UP001208570">
    <property type="component" value="Unassembled WGS sequence"/>
</dbReference>
<accession>A0AAD9JVI2</accession>
<name>A0AAD9JVI2_9ANNE</name>
<proteinExistence type="predicted"/>
<organism evidence="3 4">
    <name type="scientific">Paralvinella palmiformis</name>
    <dbReference type="NCBI Taxonomy" id="53620"/>
    <lineage>
        <taxon>Eukaryota</taxon>
        <taxon>Metazoa</taxon>
        <taxon>Spiralia</taxon>
        <taxon>Lophotrochozoa</taxon>
        <taxon>Annelida</taxon>
        <taxon>Polychaeta</taxon>
        <taxon>Sedentaria</taxon>
        <taxon>Canalipalpata</taxon>
        <taxon>Terebellida</taxon>
        <taxon>Terebelliformia</taxon>
        <taxon>Alvinellidae</taxon>
        <taxon>Paralvinella</taxon>
    </lineage>
</organism>
<evidence type="ECO:0000313" key="4">
    <source>
        <dbReference type="Proteomes" id="UP001208570"/>
    </source>
</evidence>
<evidence type="ECO:0008006" key="5">
    <source>
        <dbReference type="Google" id="ProtNLM"/>
    </source>
</evidence>
<dbReference type="Gene3D" id="2.60.120.740">
    <property type="match status" value="1"/>
</dbReference>
<evidence type="ECO:0000256" key="2">
    <source>
        <dbReference type="SAM" id="SignalP"/>
    </source>
</evidence>
<gene>
    <name evidence="3" type="ORF">LSH36_150g02015</name>
</gene>
<feature type="transmembrane region" description="Helical" evidence="1">
    <location>
        <begin position="142"/>
        <end position="165"/>
    </location>
</feature>
<feature type="signal peptide" evidence="2">
    <location>
        <begin position="1"/>
        <end position="23"/>
    </location>
</feature>
<protein>
    <recommendedName>
        <fullName evidence="5">SUEL-type lectin domain-containing protein</fullName>
    </recommendedName>
</protein>
<dbReference type="AlphaFoldDB" id="A0AAD9JVI2"/>
<feature type="chain" id="PRO_5041953805" description="SUEL-type lectin domain-containing protein" evidence="2">
    <location>
        <begin position="24"/>
        <end position="230"/>
    </location>
</feature>
<keyword evidence="2" id="KW-0732">Signal</keyword>
<keyword evidence="4" id="KW-1185">Reference proteome</keyword>
<evidence type="ECO:0000256" key="1">
    <source>
        <dbReference type="SAM" id="Phobius"/>
    </source>
</evidence>
<dbReference type="EMBL" id="JAODUP010000150">
    <property type="protein sequence ID" value="KAK2159591.1"/>
    <property type="molecule type" value="Genomic_DNA"/>
</dbReference>
<evidence type="ECO:0000313" key="3">
    <source>
        <dbReference type="EMBL" id="KAK2159591.1"/>
    </source>
</evidence>
<sequence>MERIKLAMITITLWSSIIQYTQGVINMQGCTEAFFRMTCPDDDILQVYDIRFSEVEPGHPCTQQQPSEAIIPKELTEQCLPNNKTKDGHLMCSYFEEICDGKNQCVFYVSPHLISGRETPTVNSEVIIKYECKPGKKRTAEIGAASFVAVFSIFILLIVGGLLMWREITHNTSDYVVGSSANQPSTTHPSHPSVSSYQHEGQGAAAAAIAEDDISVELSTTSTGISHIQT</sequence>
<keyword evidence="1" id="KW-1133">Transmembrane helix</keyword>
<keyword evidence="1" id="KW-0472">Membrane</keyword>
<dbReference type="CDD" id="cd22823">
    <property type="entry name" value="Gal_Rha_Lectin"/>
    <property type="match status" value="1"/>
</dbReference>